<evidence type="ECO:0000313" key="2">
    <source>
        <dbReference type="EMBL" id="RFC85360.1"/>
    </source>
</evidence>
<dbReference type="OrthoDB" id="6694938at2"/>
<reference evidence="4" key="3">
    <citation type="journal article" date="2019" name="Int. J. Syst. Evol. Microbiol.">
        <title>The Global Catalogue of Microorganisms (GCM) 10K type strain sequencing project: providing services to taxonomists for standard genome sequencing and annotation.</title>
        <authorList>
            <consortium name="The Broad Institute Genomics Platform"/>
            <consortium name="The Broad Institute Genome Sequencing Center for Infectious Disease"/>
            <person name="Wu L."/>
            <person name="Ma J."/>
        </authorList>
    </citation>
    <scope>NUCLEOTIDE SEQUENCE [LARGE SCALE GENOMIC DNA]</scope>
    <source>
        <strain evidence="4">KCTC 62575</strain>
    </source>
</reference>
<protein>
    <submittedName>
        <fullName evidence="2">Uncharacterized protein</fullName>
    </submittedName>
</protein>
<evidence type="ECO:0000313" key="4">
    <source>
        <dbReference type="Proteomes" id="UP001595455"/>
    </source>
</evidence>
<gene>
    <name evidence="1" type="ORF">ACFODO_16005</name>
    <name evidence="2" type="ORF">C9E89_000065</name>
</gene>
<reference evidence="1" key="4">
    <citation type="submission" date="2024-09" db="EMBL/GenBank/DDBJ databases">
        <authorList>
            <person name="Sun Q."/>
            <person name="Mori K."/>
        </authorList>
    </citation>
    <scope>NUCLEOTIDE SEQUENCE</scope>
    <source>
        <strain evidence="1">KCTC 62575</strain>
    </source>
</reference>
<comment type="caution">
    <text evidence="2">The sequence shown here is derived from an EMBL/GenBank/DDBJ whole genome shotgun (WGS) entry which is preliminary data.</text>
</comment>
<accession>A0A371YV56</accession>
<organism evidence="2 3">
    <name type="scientific">Acinetobacter sichuanensis</name>
    <dbReference type="NCBI Taxonomy" id="2136183"/>
    <lineage>
        <taxon>Bacteria</taxon>
        <taxon>Pseudomonadati</taxon>
        <taxon>Pseudomonadota</taxon>
        <taxon>Gammaproteobacteria</taxon>
        <taxon>Moraxellales</taxon>
        <taxon>Moraxellaceae</taxon>
        <taxon>Acinetobacter</taxon>
    </lineage>
</organism>
<dbReference type="Proteomes" id="UP000240957">
    <property type="component" value="Unassembled WGS sequence"/>
</dbReference>
<dbReference type="EMBL" id="JBHRSF010000071">
    <property type="protein sequence ID" value="MFC2996737.1"/>
    <property type="molecule type" value="Genomic_DNA"/>
</dbReference>
<dbReference type="AlphaFoldDB" id="A0A371YV56"/>
<name>A0A371YV56_9GAMM</name>
<dbReference type="Proteomes" id="UP001595455">
    <property type="component" value="Unassembled WGS sequence"/>
</dbReference>
<reference evidence="1" key="1">
    <citation type="journal article" date="2014" name="Int. J. Syst. Evol. Microbiol.">
        <title>Complete genome of a new Firmicutes species belonging to the dominant human colonic microbiota ('Ruminococcus bicirculans') reveals two chromosomes and a selective capacity to utilize plant glucans.</title>
        <authorList>
            <consortium name="NISC Comparative Sequencing Program"/>
            <person name="Wegmann U."/>
            <person name="Louis P."/>
            <person name="Goesmann A."/>
            <person name="Henrissat B."/>
            <person name="Duncan S.H."/>
            <person name="Flint H.J."/>
        </authorList>
    </citation>
    <scope>NUCLEOTIDE SEQUENCE</scope>
    <source>
        <strain evidence="1">KCTC 62575</strain>
    </source>
</reference>
<dbReference type="RefSeq" id="WP_107006407.1">
    <property type="nucleotide sequence ID" value="NZ_JBHRSF010000071.1"/>
</dbReference>
<evidence type="ECO:0000313" key="3">
    <source>
        <dbReference type="Proteomes" id="UP000240957"/>
    </source>
</evidence>
<proteinExistence type="predicted"/>
<evidence type="ECO:0000313" key="1">
    <source>
        <dbReference type="EMBL" id="MFC2996737.1"/>
    </source>
</evidence>
<sequence length="150" mass="17642">MEDIRIYIFAQALDNSSSDDWYEYNQNSLEKITEENTQSWVNNLIFEMTDKGEREFFNNVECYYKLNSNELLDLILLIENQQEDNIGRKSKTALIIKGYKNITLEFEQILTLFWTRTNRNLSNADLLAKQCNDILEIIKKKGPNEGGSFH</sequence>
<dbReference type="EMBL" id="PYIX02000001">
    <property type="protein sequence ID" value="RFC85360.1"/>
    <property type="molecule type" value="Genomic_DNA"/>
</dbReference>
<reference evidence="2 3" key="2">
    <citation type="submission" date="2018-08" db="EMBL/GenBank/DDBJ databases">
        <title>The draft genome of Acinetobacter sichuanensis strain WCHAc060041.</title>
        <authorList>
            <person name="Qin J."/>
            <person name="Feng Y."/>
            <person name="Zong Z."/>
        </authorList>
    </citation>
    <scope>NUCLEOTIDE SEQUENCE [LARGE SCALE GENOMIC DNA]</scope>
    <source>
        <strain evidence="2 3">WCHAc060041</strain>
    </source>
</reference>
<keyword evidence="4" id="KW-1185">Reference proteome</keyword>